<accession>A0A8H3LK19</accession>
<organism evidence="2 3">
    <name type="scientific">Rhizophagus clarus</name>
    <dbReference type="NCBI Taxonomy" id="94130"/>
    <lineage>
        <taxon>Eukaryota</taxon>
        <taxon>Fungi</taxon>
        <taxon>Fungi incertae sedis</taxon>
        <taxon>Mucoromycota</taxon>
        <taxon>Glomeromycotina</taxon>
        <taxon>Glomeromycetes</taxon>
        <taxon>Glomerales</taxon>
        <taxon>Glomeraceae</taxon>
        <taxon>Rhizophagus</taxon>
    </lineage>
</organism>
<sequence>MKQDVFELLFASDELLLEELLSHVQDYLIGEQNTWIDGNFVSILHAVFKSLVSRDCKFKLIHRGSCDGINNRSFKNKCNGRIASLVLIKVHKLNKIFVGYSSIGLNSLGNNFLVLNNLRFHNSSDNFIFSFENNEDIQNMKIVWNSLCMINQNLQLYDPNGIYGNIANVNFIHDTIEEIETFIVTDSKLNFE</sequence>
<reference evidence="2" key="1">
    <citation type="submission" date="2019-10" db="EMBL/GenBank/DDBJ databases">
        <title>Conservation and host-specific expression of non-tandemly repeated heterogenous ribosome RNA gene in arbuscular mycorrhizal fungi.</title>
        <authorList>
            <person name="Maeda T."/>
            <person name="Kobayashi Y."/>
            <person name="Nakagawa T."/>
            <person name="Ezawa T."/>
            <person name="Yamaguchi K."/>
            <person name="Bino T."/>
            <person name="Nishimoto Y."/>
            <person name="Shigenobu S."/>
            <person name="Kawaguchi M."/>
        </authorList>
    </citation>
    <scope>NUCLEOTIDE SEQUENCE</scope>
    <source>
        <strain evidence="2">HR1</strain>
    </source>
</reference>
<gene>
    <name evidence="2" type="ORF">RCL2_001459400</name>
</gene>
<dbReference type="AlphaFoldDB" id="A0A8H3LK19"/>
<feature type="domain" description="TLDc" evidence="1">
    <location>
        <begin position="48"/>
        <end position="146"/>
    </location>
</feature>
<name>A0A8H3LK19_9GLOM</name>
<dbReference type="Pfam" id="PF07534">
    <property type="entry name" value="TLD"/>
    <property type="match status" value="1"/>
</dbReference>
<dbReference type="InterPro" id="IPR006571">
    <property type="entry name" value="TLDc_dom"/>
</dbReference>
<evidence type="ECO:0000313" key="3">
    <source>
        <dbReference type="Proteomes" id="UP000615446"/>
    </source>
</evidence>
<evidence type="ECO:0000313" key="2">
    <source>
        <dbReference type="EMBL" id="GES87602.1"/>
    </source>
</evidence>
<protein>
    <recommendedName>
        <fullName evidence="1">TLDc domain-containing protein</fullName>
    </recommendedName>
</protein>
<dbReference type="EMBL" id="BLAL01000169">
    <property type="protein sequence ID" value="GES87602.1"/>
    <property type="molecule type" value="Genomic_DNA"/>
</dbReference>
<comment type="caution">
    <text evidence="2">The sequence shown here is derived from an EMBL/GenBank/DDBJ whole genome shotgun (WGS) entry which is preliminary data.</text>
</comment>
<dbReference type="Proteomes" id="UP000615446">
    <property type="component" value="Unassembled WGS sequence"/>
</dbReference>
<proteinExistence type="predicted"/>
<dbReference type="OrthoDB" id="2318053at2759"/>
<evidence type="ECO:0000259" key="1">
    <source>
        <dbReference type="Pfam" id="PF07534"/>
    </source>
</evidence>